<dbReference type="PANTHER" id="PTHR14248">
    <property type="entry name" value="CYCLIN Y, ISOFORM A"/>
    <property type="match status" value="1"/>
</dbReference>
<evidence type="ECO:0000256" key="3">
    <source>
        <dbReference type="ARBA" id="ARBA00022989"/>
    </source>
</evidence>
<dbReference type="InterPro" id="IPR004148">
    <property type="entry name" value="BAR_dom"/>
</dbReference>
<keyword evidence="3 6" id="KW-1133">Transmembrane helix</keyword>
<dbReference type="GO" id="GO:0016020">
    <property type="term" value="C:membrane"/>
    <property type="evidence" value="ECO:0007669"/>
    <property type="project" value="UniProtKB-SubCell"/>
</dbReference>
<dbReference type="InterPro" id="IPR001849">
    <property type="entry name" value="PH_domain"/>
</dbReference>
<feature type="region of interest" description="Disordered" evidence="5">
    <location>
        <begin position="635"/>
        <end position="691"/>
    </location>
</feature>
<reference evidence="9" key="1">
    <citation type="submission" date="2019-04" db="EMBL/GenBank/DDBJ databases">
        <title>Friends and foes A comparative genomics studyof 23 Aspergillus species from section Flavi.</title>
        <authorList>
            <consortium name="DOE Joint Genome Institute"/>
            <person name="Kjaerbolling I."/>
            <person name="Vesth T."/>
            <person name="Frisvad J.C."/>
            <person name="Nybo J.L."/>
            <person name="Theobald S."/>
            <person name="Kildgaard S."/>
            <person name="Isbrandt T."/>
            <person name="Kuo A."/>
            <person name="Sato A."/>
            <person name="Lyhne E.K."/>
            <person name="Kogle M.E."/>
            <person name="Wiebenga A."/>
            <person name="Kun R.S."/>
            <person name="Lubbers R.J."/>
            <person name="Makela M.R."/>
            <person name="Barry K."/>
            <person name="Chovatia M."/>
            <person name="Clum A."/>
            <person name="Daum C."/>
            <person name="Haridas S."/>
            <person name="He G."/>
            <person name="LaButti K."/>
            <person name="Lipzen A."/>
            <person name="Mondo S."/>
            <person name="Riley R."/>
            <person name="Salamov A."/>
            <person name="Simmons B.A."/>
            <person name="Magnuson J.K."/>
            <person name="Henrissat B."/>
            <person name="Mortensen U.H."/>
            <person name="Larsen T.O."/>
            <person name="Devries R.P."/>
            <person name="Grigoriev I.V."/>
            <person name="Machida M."/>
            <person name="Baker S.E."/>
            <person name="Andersen M.R."/>
        </authorList>
    </citation>
    <scope>NUCLEOTIDE SEQUENCE [LARGE SCALE GENOMIC DNA]</scope>
    <source>
        <strain evidence="9">IBT 14317</strain>
    </source>
</reference>
<dbReference type="PROSITE" id="PS51778">
    <property type="entry name" value="VAST"/>
    <property type="match status" value="1"/>
</dbReference>
<evidence type="ECO:0000256" key="6">
    <source>
        <dbReference type="SAM" id="Phobius"/>
    </source>
</evidence>
<keyword evidence="2 6" id="KW-0812">Transmembrane</keyword>
<dbReference type="PROSITE" id="PS50003">
    <property type="entry name" value="PH_DOMAIN"/>
    <property type="match status" value="1"/>
</dbReference>
<dbReference type="SUPFAM" id="SSF103657">
    <property type="entry name" value="BAR/IMD domain-like"/>
    <property type="match status" value="1"/>
</dbReference>
<dbReference type="FunFam" id="1.20.1270.60:FF:000079">
    <property type="entry name" value="Transcription factor SipA3"/>
    <property type="match status" value="1"/>
</dbReference>
<feature type="compositionally biased region" description="Polar residues" evidence="5">
    <location>
        <begin position="641"/>
        <end position="678"/>
    </location>
</feature>
<feature type="domain" description="PH" evidence="7">
    <location>
        <begin position="305"/>
        <end position="406"/>
    </location>
</feature>
<feature type="domain" description="VASt" evidence="8">
    <location>
        <begin position="930"/>
        <end position="1101"/>
    </location>
</feature>
<feature type="transmembrane region" description="Helical" evidence="6">
    <location>
        <begin position="1177"/>
        <end position="1197"/>
    </location>
</feature>
<dbReference type="OrthoDB" id="10070851at2759"/>
<dbReference type="Pfam" id="PF16746">
    <property type="entry name" value="BAR_3"/>
    <property type="match status" value="1"/>
</dbReference>
<organism evidence="9">
    <name type="scientific">Petromyces alliaceus</name>
    <name type="common">Aspergillus alliaceus</name>
    <dbReference type="NCBI Taxonomy" id="209559"/>
    <lineage>
        <taxon>Eukaryota</taxon>
        <taxon>Fungi</taxon>
        <taxon>Dikarya</taxon>
        <taxon>Ascomycota</taxon>
        <taxon>Pezizomycotina</taxon>
        <taxon>Eurotiomycetes</taxon>
        <taxon>Eurotiomycetidae</taxon>
        <taxon>Eurotiales</taxon>
        <taxon>Aspergillaceae</taxon>
        <taxon>Aspergillus</taxon>
        <taxon>Aspergillus subgen. Circumdati</taxon>
    </lineage>
</organism>
<dbReference type="CDD" id="cd07609">
    <property type="entry name" value="BAR_SIP3_fungi"/>
    <property type="match status" value="1"/>
</dbReference>
<dbReference type="InterPro" id="IPR011993">
    <property type="entry name" value="PH-like_dom_sf"/>
</dbReference>
<keyword evidence="4 6" id="KW-0472">Membrane</keyword>
<dbReference type="Proteomes" id="UP000326877">
    <property type="component" value="Unassembled WGS sequence"/>
</dbReference>
<feature type="region of interest" description="Disordered" evidence="5">
    <location>
        <begin position="546"/>
        <end position="583"/>
    </location>
</feature>
<feature type="transmembrane region" description="Helical" evidence="6">
    <location>
        <begin position="1146"/>
        <end position="1170"/>
    </location>
</feature>
<dbReference type="EMBL" id="ML735246">
    <property type="protein sequence ID" value="KAE8391352.1"/>
    <property type="molecule type" value="Genomic_DNA"/>
</dbReference>
<evidence type="ECO:0000256" key="2">
    <source>
        <dbReference type="ARBA" id="ARBA00022692"/>
    </source>
</evidence>
<evidence type="ECO:0000256" key="5">
    <source>
        <dbReference type="SAM" id="MobiDB-lite"/>
    </source>
</evidence>
<evidence type="ECO:0000259" key="7">
    <source>
        <dbReference type="PROSITE" id="PS50003"/>
    </source>
</evidence>
<evidence type="ECO:0000256" key="1">
    <source>
        <dbReference type="ARBA" id="ARBA00004370"/>
    </source>
</evidence>
<proteinExistence type="predicted"/>
<dbReference type="Pfam" id="PF16016">
    <property type="entry name" value="VASt"/>
    <property type="match status" value="1"/>
</dbReference>
<accession>A0A5N7CB33</accession>
<dbReference type="InterPro" id="IPR031968">
    <property type="entry name" value="VASt"/>
</dbReference>
<dbReference type="Gene3D" id="1.20.1270.60">
    <property type="entry name" value="Arfaptin homology (AH) domain/BAR domain"/>
    <property type="match status" value="1"/>
</dbReference>
<dbReference type="GO" id="GO:0005737">
    <property type="term" value="C:cytoplasm"/>
    <property type="evidence" value="ECO:0007669"/>
    <property type="project" value="InterPro"/>
</dbReference>
<dbReference type="Pfam" id="PF00169">
    <property type="entry name" value="PH"/>
    <property type="match status" value="1"/>
</dbReference>
<dbReference type="SUPFAM" id="SSF50729">
    <property type="entry name" value="PH domain-like"/>
    <property type="match status" value="1"/>
</dbReference>
<evidence type="ECO:0000256" key="4">
    <source>
        <dbReference type="ARBA" id="ARBA00023136"/>
    </source>
</evidence>
<gene>
    <name evidence="9" type="ORF">BDV23DRAFT_71565</name>
</gene>
<feature type="region of interest" description="Disordered" evidence="5">
    <location>
        <begin position="433"/>
        <end position="497"/>
    </location>
</feature>
<dbReference type="FunFam" id="2.30.29.30:FF:000349">
    <property type="entry name" value="Transcription factor SipA3"/>
    <property type="match status" value="1"/>
</dbReference>
<name>A0A5N7CB33_PETAA</name>
<dbReference type="SMART" id="SM00233">
    <property type="entry name" value="PH"/>
    <property type="match status" value="1"/>
</dbReference>
<protein>
    <submittedName>
        <fullName evidence="9">Uncharacterized protein</fullName>
    </submittedName>
</protein>
<dbReference type="InterPro" id="IPR027267">
    <property type="entry name" value="AH/BAR_dom_sf"/>
</dbReference>
<dbReference type="InterPro" id="IPR039463">
    <property type="entry name" value="Sip3/Lam1_BAR"/>
</dbReference>
<dbReference type="InterPro" id="IPR042067">
    <property type="entry name" value="Sip3_PH"/>
</dbReference>
<evidence type="ECO:0000259" key="8">
    <source>
        <dbReference type="PROSITE" id="PS51778"/>
    </source>
</evidence>
<dbReference type="Gene3D" id="2.30.29.30">
    <property type="entry name" value="Pleckstrin-homology domain (PH domain)/Phosphotyrosine-binding domain (PTB)"/>
    <property type="match status" value="2"/>
</dbReference>
<evidence type="ECO:0000313" key="9">
    <source>
        <dbReference type="EMBL" id="KAE8391352.1"/>
    </source>
</evidence>
<dbReference type="CDD" id="cd13280">
    <property type="entry name" value="PH_SIP3"/>
    <property type="match status" value="1"/>
</dbReference>
<sequence length="1396" mass="157043">MSTQQQSPVPQVGKLVSVVPVGLKEAALDSPTFRATALHFSDQIEYLERWLDGYAKAASKLSTELAAMEGIVSTFLSYSTHPLAVSEAALDHDYTLLSMKRCGDSSKDLWSGLVSTSKKIEILVAEPIRVFIQDDLRNFKETRRVLDQTQKHYDNLLSRYSAQSKSKEPSSLREDAFQLHEARKAYIKASMDFSVQAPQVRNGLDRLLIGVSFDQWREFRTFHLINGASLAKFAHEMDRIKGWVLEMDASERSSKRELLSARKEIEEAAETAARPSRELDDYSISTVPYLGSRPLSNLSMTKEARPEKQGWVYLRTLYGKPTRTTWVRRWIFLKNGIFGCLVQGPRTGGVEESERIGVLLCSVRAAFQEERRFCFEVKTKSSSVMLQAETQRELMEWISAFEAAKRKALENPASTDLSVSGKVTVQDPAFAISQPPAPEFTAEPADSLTPHSSDEQHSSDRSGMLPLPERDPGSLRNSSDITRRLTGLEPENSPREHTNRIIQKLDLHRKLNNNVQPSTSIPGASGGIASLISASHNTLVSGTALPSSVADNDASRGRSMSNRFDPPTTLAPPTLANPPAPTSMSKAAVIVSNERGIGLGHTDKTGGMPSGMMANLWGSSNWSFVNRIELEHRGLSDAEQDANSQQQPSSLMNGSSKQVLSSEANTPSGSMAAKQQKSGPRHRQTVSLDGNNATQVQRAILGVTHEYPSYYPQQLKIQDAQFRLLFPNVKREEPLVMVFRATYAMNDHQEFPGRAYVTTRDLYFYSHYFGLVLTTSVSLESIKEVTAAAGRDSDFLFFHTVPKPGEDTPGRITVKTFLEPLKLLQRRLNFLIDDATAVEPLGLEAIFSALNKMESDATTRTPSLDSWEDVGMDERFSGEDAAIQGSRKDIRPALYIEKGLDMHSRKGSNGKDVMKFRLPTQPVQYVPQGNLHLAAEKVFDLSPKAVFHILFGDKSAVWQLLLHQRRAQDVKQGPWTRNESNHLRRDFKYQIETTNILGHTQGQDISDYQMIDVLNDHLCYVITDKRTPWHLPFKRSFRLVSKIVITFAAKGKSKLAVYTKVEWLWSPYGIQSVIDKQANGDLEQDALDLVDLVSEQVRRLGAHSRTKKAITIFGQVGRQNTVSQLGELDFKIEIRNPRTQRTLVQLLFETFVSFLESAISSVMLWTFAFFRWVWKTANANLIILALLISSMLINGFYTSRDAYDWWYERKAENFMARLGIHPDHVMSKAIYMRDIDEVIANSTLGQSSDNVSDCFATFHQQTIRNVGTPLSISTSGPRDSATKSAARRLQQTRERLAMYRHDLVVGLRVLNSIEREVLQNEWERWLRQELRRCHQIEALLVKSDDGDEVAVQVDRAGQSAFAELSDDVKEWYERYCTSCSQEQELVEGNHRVYGSS</sequence>
<comment type="subcellular location">
    <subcellularLocation>
        <location evidence="1">Membrane</location>
    </subcellularLocation>
</comment>